<dbReference type="EMBL" id="CAEY01001803">
    <property type="status" value="NOT_ANNOTATED_CDS"/>
    <property type="molecule type" value="Genomic_DNA"/>
</dbReference>
<evidence type="ECO:0000313" key="6">
    <source>
        <dbReference type="EnsemblMetazoa" id="tetur06g03920.1"/>
    </source>
</evidence>
<dbReference type="SMART" id="SM00042">
    <property type="entry name" value="CUB"/>
    <property type="match status" value="3"/>
</dbReference>
<sequence length="625" mass="70628">MDFDLLYGGAHCPFDQIRVYDGSTKEDPLIGTYCGQKRNLVLYSSGEKMLVTLTTLPRSASHENRGFIGWFEFSERFVNLGFIGKNDGEHIRGTECDQKILSRKENNGTIYSPNYPFLYHSNIICKYYIYGIQDEQHLEKIQLEFEKFEIPIKDKLKVNGIVPISNSNPNIDSTNRDDSEVSYECGDASVRVYTSSESMEDPDYVFCGTEKLPPPVVSDGPTLIVVFSSGLTQGQGFKGRYTFLPDYRIPGTPEPPRCKFKYLSESAKKGVFNSPRHPNSYPPITHCEYWFIGLPGEQIEITFVEFNLKKDSELVLGYDEFCQEDWIEMYEIHPSGREQKIGRYCVYSAPGPYVTPIGINQLKIVMKTDGADTSSGFLANYHFISRTSIQSDCGGNVTGLLYGYLRSPGYPEKYRPQKLTCNWYINVKPHHRILLTFLSFIIEGSMRERGCPTAVLRVWSDLSKPPIELCGVGLENDTQEMLSTTNMLKISFMITDTAVGARGFEALWSEVKEDGANCDALQCPKSGYCISNEMKCNGAPNCGFYDHIDEANCIKVTEVNKLMMVAMIVVGTILFMIILCSLCHRKHRRRQSADTISAQFDAPRPKQQHDLQPASIPPYLHVDSV</sequence>
<evidence type="ECO:0000256" key="1">
    <source>
        <dbReference type="ARBA" id="ARBA00023157"/>
    </source>
</evidence>
<dbReference type="Proteomes" id="UP000015104">
    <property type="component" value="Unassembled WGS sequence"/>
</dbReference>
<comment type="caution">
    <text evidence="2">Lacks conserved residue(s) required for the propagation of feature annotation.</text>
</comment>
<dbReference type="SUPFAM" id="SSF49854">
    <property type="entry name" value="Spermadhesin, CUB domain"/>
    <property type="match status" value="4"/>
</dbReference>
<feature type="transmembrane region" description="Helical" evidence="4">
    <location>
        <begin position="562"/>
        <end position="582"/>
    </location>
</feature>
<dbReference type="Gene3D" id="2.60.120.290">
    <property type="entry name" value="Spermadhesin, CUB domain"/>
    <property type="match status" value="4"/>
</dbReference>
<dbReference type="eggNOG" id="KOG4292">
    <property type="taxonomic scope" value="Eukaryota"/>
</dbReference>
<reference evidence="6" key="2">
    <citation type="submission" date="2015-06" db="UniProtKB">
        <authorList>
            <consortium name="EnsemblMetazoa"/>
        </authorList>
    </citation>
    <scope>IDENTIFICATION</scope>
</reference>
<evidence type="ECO:0000256" key="4">
    <source>
        <dbReference type="SAM" id="Phobius"/>
    </source>
</evidence>
<feature type="domain" description="CUB" evidence="5">
    <location>
        <begin position="96"/>
        <end position="244"/>
    </location>
</feature>
<dbReference type="CDD" id="cd00041">
    <property type="entry name" value="CUB"/>
    <property type="match status" value="4"/>
</dbReference>
<feature type="domain" description="CUB" evidence="5">
    <location>
        <begin position="258"/>
        <end position="384"/>
    </location>
</feature>
<keyword evidence="4" id="KW-1133">Transmembrane helix</keyword>
<dbReference type="STRING" id="32264.T1K7E3"/>
<feature type="region of interest" description="Disordered" evidence="3">
    <location>
        <begin position="594"/>
        <end position="617"/>
    </location>
</feature>
<dbReference type="SMART" id="SM00192">
    <property type="entry name" value="LDLa"/>
    <property type="match status" value="1"/>
</dbReference>
<keyword evidence="7" id="KW-1185">Reference proteome</keyword>
<dbReference type="InterPro" id="IPR000859">
    <property type="entry name" value="CUB_dom"/>
</dbReference>
<evidence type="ECO:0000256" key="3">
    <source>
        <dbReference type="SAM" id="MobiDB-lite"/>
    </source>
</evidence>
<proteinExistence type="predicted"/>
<dbReference type="CDD" id="cd00112">
    <property type="entry name" value="LDLa"/>
    <property type="match status" value="1"/>
</dbReference>
<dbReference type="EnsemblMetazoa" id="tetur06g03920.1">
    <property type="protein sequence ID" value="tetur06g03920.1"/>
    <property type="gene ID" value="tetur06g03920"/>
</dbReference>
<accession>T1K7E3</accession>
<keyword evidence="4" id="KW-0472">Membrane</keyword>
<evidence type="ECO:0000313" key="7">
    <source>
        <dbReference type="Proteomes" id="UP000015104"/>
    </source>
</evidence>
<dbReference type="HOGENOM" id="CLU_003797_1_1_1"/>
<evidence type="ECO:0000256" key="2">
    <source>
        <dbReference type="PROSITE-ProRule" id="PRU00059"/>
    </source>
</evidence>
<dbReference type="Pfam" id="PF00431">
    <property type="entry name" value="CUB"/>
    <property type="match status" value="4"/>
</dbReference>
<keyword evidence="1" id="KW-1015">Disulfide bond</keyword>
<dbReference type="InterPro" id="IPR035914">
    <property type="entry name" value="Sperma_CUB_dom_sf"/>
</dbReference>
<protein>
    <recommendedName>
        <fullName evidence="5">CUB domain-containing protein</fullName>
    </recommendedName>
</protein>
<dbReference type="PANTHER" id="PTHR47537:SF6">
    <property type="entry name" value="CUB DOMAIN-CONTAINING PROTEIN"/>
    <property type="match status" value="1"/>
</dbReference>
<reference evidence="7" key="1">
    <citation type="submission" date="2011-08" db="EMBL/GenBank/DDBJ databases">
        <authorList>
            <person name="Rombauts S."/>
        </authorList>
    </citation>
    <scope>NUCLEOTIDE SEQUENCE</scope>
    <source>
        <strain evidence="7">London</strain>
    </source>
</reference>
<feature type="domain" description="CUB" evidence="5">
    <location>
        <begin position="393"/>
        <end position="511"/>
    </location>
</feature>
<dbReference type="GO" id="GO:0005886">
    <property type="term" value="C:plasma membrane"/>
    <property type="evidence" value="ECO:0007669"/>
    <property type="project" value="TreeGrafter"/>
</dbReference>
<dbReference type="PANTHER" id="PTHR47537">
    <property type="entry name" value="CUBILIN"/>
    <property type="match status" value="1"/>
</dbReference>
<dbReference type="PROSITE" id="PS01180">
    <property type="entry name" value="CUB"/>
    <property type="match status" value="4"/>
</dbReference>
<organism evidence="6 7">
    <name type="scientific">Tetranychus urticae</name>
    <name type="common">Two-spotted spider mite</name>
    <dbReference type="NCBI Taxonomy" id="32264"/>
    <lineage>
        <taxon>Eukaryota</taxon>
        <taxon>Metazoa</taxon>
        <taxon>Ecdysozoa</taxon>
        <taxon>Arthropoda</taxon>
        <taxon>Chelicerata</taxon>
        <taxon>Arachnida</taxon>
        <taxon>Acari</taxon>
        <taxon>Acariformes</taxon>
        <taxon>Trombidiformes</taxon>
        <taxon>Prostigmata</taxon>
        <taxon>Eleutherengona</taxon>
        <taxon>Raphignathae</taxon>
        <taxon>Tetranychoidea</taxon>
        <taxon>Tetranychidae</taxon>
        <taxon>Tetranychus</taxon>
    </lineage>
</organism>
<evidence type="ECO:0000259" key="5">
    <source>
        <dbReference type="PROSITE" id="PS01180"/>
    </source>
</evidence>
<name>T1K7E3_TETUR</name>
<dbReference type="InterPro" id="IPR002172">
    <property type="entry name" value="LDrepeatLR_classA_rpt"/>
</dbReference>
<keyword evidence="4" id="KW-0812">Transmembrane</keyword>
<dbReference type="AlphaFoldDB" id="T1K7E3"/>
<feature type="domain" description="CUB" evidence="5">
    <location>
        <begin position="1"/>
        <end position="74"/>
    </location>
</feature>
<dbReference type="InterPro" id="IPR053207">
    <property type="entry name" value="Non-NMDA_GluR_Accessory"/>
</dbReference>